<protein>
    <submittedName>
        <fullName evidence="1">Uncharacterized protein</fullName>
    </submittedName>
</protein>
<dbReference type="EMBL" id="CM037161">
    <property type="protein sequence ID" value="KAH7855134.1"/>
    <property type="molecule type" value="Genomic_DNA"/>
</dbReference>
<keyword evidence="2" id="KW-1185">Reference proteome</keyword>
<proteinExistence type="predicted"/>
<organism evidence="1 2">
    <name type="scientific">Vaccinium darrowii</name>
    <dbReference type="NCBI Taxonomy" id="229202"/>
    <lineage>
        <taxon>Eukaryota</taxon>
        <taxon>Viridiplantae</taxon>
        <taxon>Streptophyta</taxon>
        <taxon>Embryophyta</taxon>
        <taxon>Tracheophyta</taxon>
        <taxon>Spermatophyta</taxon>
        <taxon>Magnoliopsida</taxon>
        <taxon>eudicotyledons</taxon>
        <taxon>Gunneridae</taxon>
        <taxon>Pentapetalae</taxon>
        <taxon>asterids</taxon>
        <taxon>Ericales</taxon>
        <taxon>Ericaceae</taxon>
        <taxon>Vaccinioideae</taxon>
        <taxon>Vaccinieae</taxon>
        <taxon>Vaccinium</taxon>
    </lineage>
</organism>
<accession>A0ACB7YPP2</accession>
<sequence length="122" mass="13212">MKADEVATKALDGFVPCNAERALLAIATAGLSPQRSYVMAFVEVIAAGIECIAALCFQWICPNRYPVQPVETICPSGGFGTIDSWAYKEFIKDGPLSLEKQFIEVVLQAADLPTNWAELGET</sequence>
<evidence type="ECO:0000313" key="2">
    <source>
        <dbReference type="Proteomes" id="UP000828048"/>
    </source>
</evidence>
<evidence type="ECO:0000313" key="1">
    <source>
        <dbReference type="EMBL" id="KAH7855134.1"/>
    </source>
</evidence>
<comment type="caution">
    <text evidence="1">The sequence shown here is derived from an EMBL/GenBank/DDBJ whole genome shotgun (WGS) entry which is preliminary data.</text>
</comment>
<name>A0ACB7YPP2_9ERIC</name>
<dbReference type="Proteomes" id="UP000828048">
    <property type="component" value="Chromosome 11"/>
</dbReference>
<reference evidence="1 2" key="1">
    <citation type="journal article" date="2021" name="Hortic Res">
        <title>High-quality reference genome and annotation aids understanding of berry development for evergreen blueberry (Vaccinium darrowii).</title>
        <authorList>
            <person name="Yu J."/>
            <person name="Hulse-Kemp A.M."/>
            <person name="Babiker E."/>
            <person name="Staton M."/>
        </authorList>
    </citation>
    <scope>NUCLEOTIDE SEQUENCE [LARGE SCALE GENOMIC DNA]</scope>
    <source>
        <strain evidence="2">cv. NJ 8807/NJ 8810</strain>
        <tissue evidence="1">Young leaf</tissue>
    </source>
</reference>
<gene>
    <name evidence="1" type="ORF">Vadar_021602</name>
</gene>